<dbReference type="Pfam" id="PF07859">
    <property type="entry name" value="Abhydrolase_3"/>
    <property type="match status" value="1"/>
</dbReference>
<organism evidence="6">
    <name type="scientific">Perkinsus marinus (strain ATCC 50983 / TXsc)</name>
    <dbReference type="NCBI Taxonomy" id="423536"/>
    <lineage>
        <taxon>Eukaryota</taxon>
        <taxon>Sar</taxon>
        <taxon>Alveolata</taxon>
        <taxon>Perkinsozoa</taxon>
        <taxon>Perkinsea</taxon>
        <taxon>Perkinsida</taxon>
        <taxon>Perkinsidae</taxon>
        <taxon>Perkinsus</taxon>
    </lineage>
</organism>
<keyword evidence="2" id="KW-0378">Hydrolase</keyword>
<evidence type="ECO:0000256" key="3">
    <source>
        <dbReference type="PROSITE-ProRule" id="PRU10038"/>
    </source>
</evidence>
<gene>
    <name evidence="5" type="ORF">Pmar_PMAR018636</name>
</gene>
<proteinExistence type="inferred from homology"/>
<sequence>MLAWGIIFRVPRFLVSVVYRLSYRNQGGELVRSLSSLHLGACGYLIKNSIRVVAEFSDKSSDAPKYFAEVMAVVDSLTKVFGPPFAEMLHPRLRTESVAVQKSSLKGTWVYFSDFTTPAASTEHVVLYYIHGGGYCFFDGASSHLELCASLITELQTKLISCGRARRKVVAMIIDYSLAPHCVFPKQLKEVLEGYKYVLSQSRFPTKPESVVIAGDSAGGALALGFLKCLGKETFGYTLPTPACCLAMSPVVDLGKSLSAYEYDMSRDMLSNVMVWNAGVTLLQGEWFRLPCTEDGDRTDEWRIAGLASVVLGDSGMFAGCPILLQAGEVEGFMEDILPFAQRVAMKASCRLEVYDNMIHVFPMFSLILKEGKLAIEKWAEFCIDVFDGRGGGPSGCYSVSVTSSAEPLSWSE</sequence>
<accession>C5L0D3</accession>
<feature type="active site" evidence="3">
    <location>
        <position position="217"/>
    </location>
</feature>
<dbReference type="OMA" id="GWFACRQ"/>
<dbReference type="InterPro" id="IPR050300">
    <property type="entry name" value="GDXG_lipolytic_enzyme"/>
</dbReference>
<dbReference type="GO" id="GO:0016787">
    <property type="term" value="F:hydrolase activity"/>
    <property type="evidence" value="ECO:0007669"/>
    <property type="project" value="UniProtKB-KW"/>
</dbReference>
<dbReference type="GeneID" id="9038176"/>
<reference evidence="5 6" key="1">
    <citation type="submission" date="2008-07" db="EMBL/GenBank/DDBJ databases">
        <authorList>
            <person name="El-Sayed N."/>
            <person name="Caler E."/>
            <person name="Inman J."/>
            <person name="Amedeo P."/>
            <person name="Hass B."/>
            <person name="Wortman J."/>
        </authorList>
    </citation>
    <scope>NUCLEOTIDE SEQUENCE [LARGE SCALE GENOMIC DNA]</scope>
    <source>
        <strain evidence="6">ATCC 50983 / TXsc</strain>
    </source>
</reference>
<dbReference type="InParanoid" id="C5L0D3"/>
<evidence type="ECO:0000256" key="1">
    <source>
        <dbReference type="ARBA" id="ARBA00010515"/>
    </source>
</evidence>
<dbReference type="Gene3D" id="3.40.50.1820">
    <property type="entry name" value="alpha/beta hydrolase"/>
    <property type="match status" value="1"/>
</dbReference>
<dbReference type="OrthoDB" id="2152029at2759"/>
<feature type="domain" description="Alpha/beta hydrolase fold-3" evidence="4">
    <location>
        <begin position="128"/>
        <end position="363"/>
    </location>
</feature>
<evidence type="ECO:0000259" key="4">
    <source>
        <dbReference type="Pfam" id="PF07859"/>
    </source>
</evidence>
<dbReference type="EMBL" id="GG677981">
    <property type="protein sequence ID" value="EER09991.1"/>
    <property type="molecule type" value="Genomic_DNA"/>
</dbReference>
<dbReference type="InterPro" id="IPR029058">
    <property type="entry name" value="AB_hydrolase_fold"/>
</dbReference>
<dbReference type="InterPro" id="IPR033140">
    <property type="entry name" value="Lipase_GDXG_put_SER_AS"/>
</dbReference>
<keyword evidence="6" id="KW-1185">Reference proteome</keyword>
<dbReference type="Proteomes" id="UP000007800">
    <property type="component" value="Unassembled WGS sequence"/>
</dbReference>
<protein>
    <recommendedName>
        <fullName evidence="4">Alpha/beta hydrolase fold-3 domain-containing protein</fullName>
    </recommendedName>
</protein>
<dbReference type="PANTHER" id="PTHR48081">
    <property type="entry name" value="AB HYDROLASE SUPERFAMILY PROTEIN C4A8.06C"/>
    <property type="match status" value="1"/>
</dbReference>
<dbReference type="PANTHER" id="PTHR48081:SF8">
    <property type="entry name" value="ALPHA_BETA HYDROLASE FOLD-3 DOMAIN-CONTAINING PROTEIN-RELATED"/>
    <property type="match status" value="1"/>
</dbReference>
<dbReference type="RefSeq" id="XP_002778196.1">
    <property type="nucleotide sequence ID" value="XM_002778150.1"/>
</dbReference>
<evidence type="ECO:0000313" key="6">
    <source>
        <dbReference type="Proteomes" id="UP000007800"/>
    </source>
</evidence>
<dbReference type="AlphaFoldDB" id="C5L0D3"/>
<comment type="similarity">
    <text evidence="1">Belongs to the 'GDXG' lipolytic enzyme family.</text>
</comment>
<evidence type="ECO:0000313" key="5">
    <source>
        <dbReference type="EMBL" id="EER09991.1"/>
    </source>
</evidence>
<evidence type="ECO:0000256" key="2">
    <source>
        <dbReference type="ARBA" id="ARBA00022801"/>
    </source>
</evidence>
<dbReference type="SUPFAM" id="SSF53474">
    <property type="entry name" value="alpha/beta-Hydrolases"/>
    <property type="match status" value="1"/>
</dbReference>
<dbReference type="PROSITE" id="PS01174">
    <property type="entry name" value="LIPASE_GDXG_SER"/>
    <property type="match status" value="1"/>
</dbReference>
<name>C5L0D3_PERM5</name>
<dbReference type="InterPro" id="IPR013094">
    <property type="entry name" value="AB_hydrolase_3"/>
</dbReference>